<dbReference type="Proteomes" id="UP001431429">
    <property type="component" value="Unassembled WGS sequence"/>
</dbReference>
<protein>
    <recommendedName>
        <fullName evidence="4">SpdD protein</fullName>
    </recommendedName>
</protein>
<dbReference type="EMBL" id="JAMQAW010000085">
    <property type="protein sequence ID" value="MCM2393758.1"/>
    <property type="molecule type" value="Genomic_DNA"/>
</dbReference>
<keyword evidence="1" id="KW-1133">Transmembrane helix</keyword>
<evidence type="ECO:0000313" key="2">
    <source>
        <dbReference type="EMBL" id="MCM2393758.1"/>
    </source>
</evidence>
<proteinExistence type="predicted"/>
<keyword evidence="3" id="KW-1185">Reference proteome</keyword>
<feature type="transmembrane region" description="Helical" evidence="1">
    <location>
        <begin position="48"/>
        <end position="70"/>
    </location>
</feature>
<sequence>MSTTPNQQPERPPSTEPFLPLHTAVVLLAALVVGLVIGWLTALTGAPAATAVISGLTAAGISTPTLRSLIR</sequence>
<evidence type="ECO:0008006" key="4">
    <source>
        <dbReference type="Google" id="ProtNLM"/>
    </source>
</evidence>
<accession>A0ABT0V2K1</accession>
<reference evidence="2" key="1">
    <citation type="submission" date="2022-06" db="EMBL/GenBank/DDBJ databases">
        <title>Genome public.</title>
        <authorList>
            <person name="Sun Q."/>
        </authorList>
    </citation>
    <scope>NUCLEOTIDE SEQUENCE</scope>
    <source>
        <strain evidence="2">CWNU-1</strain>
    </source>
</reference>
<keyword evidence="1" id="KW-0812">Transmembrane</keyword>
<evidence type="ECO:0000313" key="3">
    <source>
        <dbReference type="Proteomes" id="UP001431429"/>
    </source>
</evidence>
<evidence type="ECO:0000256" key="1">
    <source>
        <dbReference type="SAM" id="Phobius"/>
    </source>
</evidence>
<comment type="caution">
    <text evidence="2">The sequence shown here is derived from an EMBL/GenBank/DDBJ whole genome shotgun (WGS) entry which is preliminary data.</text>
</comment>
<organism evidence="2 3">
    <name type="scientific">Streptomyces albipurpureus</name>
    <dbReference type="NCBI Taxonomy" id="2897419"/>
    <lineage>
        <taxon>Bacteria</taxon>
        <taxon>Bacillati</taxon>
        <taxon>Actinomycetota</taxon>
        <taxon>Actinomycetes</taxon>
        <taxon>Kitasatosporales</taxon>
        <taxon>Streptomycetaceae</taxon>
        <taxon>Streptomyces</taxon>
    </lineage>
</organism>
<keyword evidence="1" id="KW-0472">Membrane</keyword>
<name>A0ABT0V2K1_9ACTN</name>
<gene>
    <name evidence="2" type="ORF">NBG84_36740</name>
</gene>
<dbReference type="RefSeq" id="WP_250924054.1">
    <property type="nucleotide sequence ID" value="NZ_JAMQAW010000085.1"/>
</dbReference>
<feature type="transmembrane region" description="Helical" evidence="1">
    <location>
        <begin position="21"/>
        <end position="42"/>
    </location>
</feature>